<feature type="compositionally biased region" description="Basic and acidic residues" evidence="1">
    <location>
        <begin position="7"/>
        <end position="23"/>
    </location>
</feature>
<dbReference type="EMBL" id="CP003924">
    <property type="protein sequence ID" value="AGS35889.1"/>
    <property type="molecule type" value="Genomic_DNA"/>
</dbReference>
<evidence type="ECO:0000259" key="2">
    <source>
        <dbReference type="Pfam" id="PF13649"/>
    </source>
</evidence>
<organism evidence="3 4">
    <name type="scientific">Corynebacterium maris DSM 45190</name>
    <dbReference type="NCBI Taxonomy" id="1224163"/>
    <lineage>
        <taxon>Bacteria</taxon>
        <taxon>Bacillati</taxon>
        <taxon>Actinomycetota</taxon>
        <taxon>Actinomycetes</taxon>
        <taxon>Mycobacteriales</taxon>
        <taxon>Corynebacteriaceae</taxon>
        <taxon>Corynebacterium</taxon>
    </lineage>
</organism>
<feature type="region of interest" description="Disordered" evidence="1">
    <location>
        <begin position="1"/>
        <end position="25"/>
    </location>
</feature>
<dbReference type="SUPFAM" id="SSF53335">
    <property type="entry name" value="S-adenosyl-L-methionine-dependent methyltransferases"/>
    <property type="match status" value="1"/>
</dbReference>
<dbReference type="GO" id="GO:0032259">
    <property type="term" value="P:methylation"/>
    <property type="evidence" value="ECO:0007669"/>
    <property type="project" value="UniProtKB-KW"/>
</dbReference>
<protein>
    <submittedName>
        <fullName evidence="3">Type 11 methyltransferase</fullName>
    </submittedName>
</protein>
<keyword evidence="4" id="KW-1185">Reference proteome</keyword>
<dbReference type="AlphaFoldDB" id="S5SXB5"/>
<evidence type="ECO:0000313" key="4">
    <source>
        <dbReference type="Proteomes" id="UP000015388"/>
    </source>
</evidence>
<name>S5SXB5_9CORY</name>
<keyword evidence="3" id="KW-0489">Methyltransferase</keyword>
<feature type="domain" description="Methyltransferase" evidence="2">
    <location>
        <begin position="52"/>
        <end position="142"/>
    </location>
</feature>
<dbReference type="eggNOG" id="COG0500">
    <property type="taxonomic scope" value="Bacteria"/>
</dbReference>
<dbReference type="CDD" id="cd02440">
    <property type="entry name" value="AdoMet_MTases"/>
    <property type="match status" value="1"/>
</dbReference>
<gene>
    <name evidence="3" type="ORF">B841_12085</name>
</gene>
<dbReference type="InterPro" id="IPR041698">
    <property type="entry name" value="Methyltransf_25"/>
</dbReference>
<dbReference type="PATRIC" id="fig|1224163.3.peg.2441"/>
<reference evidence="3 4" key="1">
    <citation type="submission" date="2012-11" db="EMBL/GenBank/DDBJ databases">
        <title>The complete genome sequence of Corynebacterium maris Coryn-1 (=DSM 45190).</title>
        <authorList>
            <person name="Schaffert L."/>
            <person name="Albersmeier A."/>
            <person name="Kalinowski J."/>
            <person name="Ruckert C."/>
        </authorList>
    </citation>
    <scope>NUCLEOTIDE SEQUENCE [LARGE SCALE GENOMIC DNA]</scope>
    <source>
        <strain evidence="4">Coryn-1</strain>
    </source>
</reference>
<evidence type="ECO:0000256" key="1">
    <source>
        <dbReference type="SAM" id="MobiDB-lite"/>
    </source>
</evidence>
<dbReference type="InterPro" id="IPR029063">
    <property type="entry name" value="SAM-dependent_MTases_sf"/>
</dbReference>
<dbReference type="Pfam" id="PF13649">
    <property type="entry name" value="Methyltransf_25"/>
    <property type="match status" value="1"/>
</dbReference>
<dbReference type="STRING" id="1224163.B841_12085"/>
<dbReference type="RefSeq" id="WP_020935821.1">
    <property type="nucleotide sequence ID" value="NC_021915.1"/>
</dbReference>
<dbReference type="OrthoDB" id="9786503at2"/>
<accession>S5SXB5</accession>
<dbReference type="GO" id="GO:0008168">
    <property type="term" value="F:methyltransferase activity"/>
    <property type="evidence" value="ECO:0007669"/>
    <property type="project" value="UniProtKB-KW"/>
</dbReference>
<dbReference type="KEGG" id="cmd:B841_12085"/>
<proteinExistence type="predicted"/>
<keyword evidence="3" id="KW-0808">Transferase</keyword>
<evidence type="ECO:0000313" key="3">
    <source>
        <dbReference type="EMBL" id="AGS35889.1"/>
    </source>
</evidence>
<dbReference type="HOGENOM" id="CLU_056435_0_1_11"/>
<dbReference type="Gene3D" id="3.40.50.150">
    <property type="entry name" value="Vaccinia Virus protein VP39"/>
    <property type="match status" value="1"/>
</dbReference>
<sequence>MNNQEMWESRYRDQDGHTPDGVDPHPVVVEQAEELIARASSAGGGAGDLQAADLGSGAGRHTVALAGLGMRVTAVDFADSAHDVVGRDAEHRGVTERITSVTADVAEWWPDGSVKFDLIVVAYLHSGLEPLRRALQWLAPGGRLVWIAHAPDSPHGPPPSVPRESLTEYRELLGGLDEKQARVLRLEEYQLDEEFLDVLAVLERLPQ</sequence>
<dbReference type="Proteomes" id="UP000015388">
    <property type="component" value="Chromosome"/>
</dbReference>